<accession>A0A1S8CMQ1</accession>
<evidence type="ECO:0000256" key="1">
    <source>
        <dbReference type="SAM" id="Phobius"/>
    </source>
</evidence>
<feature type="transmembrane region" description="Helical" evidence="1">
    <location>
        <begin position="6"/>
        <end position="25"/>
    </location>
</feature>
<organism evidence="2 3">
    <name type="scientific">Serratia oryzae</name>
    <dbReference type="NCBI Taxonomy" id="2034155"/>
    <lineage>
        <taxon>Bacteria</taxon>
        <taxon>Pseudomonadati</taxon>
        <taxon>Pseudomonadota</taxon>
        <taxon>Gammaproteobacteria</taxon>
        <taxon>Enterobacterales</taxon>
        <taxon>Yersiniaceae</taxon>
        <taxon>Serratia</taxon>
    </lineage>
</organism>
<proteinExistence type="predicted"/>
<gene>
    <name evidence="2" type="ORF">BMI79_06670</name>
</gene>
<sequence length="118" mass="12625">MTAGSVGLPMSAVTLLVGWLMSGCIQKMTEGKLRYEAGFSFAIIVMLLGRWLSAWWGSALNGDITSALSRLGRHARQYYSLRSAVPDSAVKEGIATAPVSQRVEQASKSPLSCLSGLF</sequence>
<dbReference type="Proteomes" id="UP000216021">
    <property type="component" value="Unassembled WGS sequence"/>
</dbReference>
<dbReference type="EMBL" id="MOXD01000003">
    <property type="protein sequence ID" value="OMQ24510.1"/>
    <property type="molecule type" value="Genomic_DNA"/>
</dbReference>
<dbReference type="AlphaFoldDB" id="A0A1S8CMQ1"/>
<dbReference type="STRING" id="2034155.BMI79_06670"/>
<name>A0A1S8CMQ1_9GAMM</name>
<reference evidence="2 3" key="1">
    <citation type="submission" date="2016-11" db="EMBL/GenBank/DDBJ databases">
        <title>Rahnella oryzae sp. nov., isolated from rice root.</title>
        <authorList>
            <person name="Zhang X.-X."/>
            <person name="Zhang J."/>
        </authorList>
    </citation>
    <scope>NUCLEOTIDE SEQUENCE [LARGE SCALE GENOMIC DNA]</scope>
    <source>
        <strain evidence="2 3">J11-6</strain>
    </source>
</reference>
<keyword evidence="1" id="KW-0812">Transmembrane</keyword>
<comment type="caution">
    <text evidence="2">The sequence shown here is derived from an EMBL/GenBank/DDBJ whole genome shotgun (WGS) entry which is preliminary data.</text>
</comment>
<keyword evidence="1" id="KW-1133">Transmembrane helix</keyword>
<protein>
    <submittedName>
        <fullName evidence="2">Uncharacterized protein</fullName>
    </submittedName>
</protein>
<evidence type="ECO:0000313" key="3">
    <source>
        <dbReference type="Proteomes" id="UP000216021"/>
    </source>
</evidence>
<evidence type="ECO:0000313" key="2">
    <source>
        <dbReference type="EMBL" id="OMQ24510.1"/>
    </source>
</evidence>
<keyword evidence="3" id="KW-1185">Reference proteome</keyword>
<feature type="transmembrane region" description="Helical" evidence="1">
    <location>
        <begin position="37"/>
        <end position="56"/>
    </location>
</feature>
<keyword evidence="1" id="KW-0472">Membrane</keyword>